<proteinExistence type="predicted"/>
<reference evidence="1 2" key="1">
    <citation type="submission" date="2020-08" db="EMBL/GenBank/DDBJ databases">
        <title>A Genomic Blueprint of the Chicken Gut Microbiome.</title>
        <authorList>
            <person name="Gilroy R."/>
            <person name="Ravi A."/>
            <person name="Getino M."/>
            <person name="Pursley I."/>
            <person name="Horton D.L."/>
            <person name="Alikhan N.-F."/>
            <person name="Baker D."/>
            <person name="Gharbi K."/>
            <person name="Hall N."/>
            <person name="Watson M."/>
            <person name="Adriaenssens E.M."/>
            <person name="Foster-Nyarko E."/>
            <person name="Jarju S."/>
            <person name="Secka A."/>
            <person name="Antonio M."/>
            <person name="Oren A."/>
            <person name="Chaudhuri R."/>
            <person name="La Ragione R.M."/>
            <person name="Hildebrand F."/>
            <person name="Pallen M.J."/>
        </authorList>
    </citation>
    <scope>NUCLEOTIDE SEQUENCE [LARGE SCALE GENOMIC DNA]</scope>
    <source>
        <strain evidence="1 2">Sa1CVN1</strain>
    </source>
</reference>
<dbReference type="InterPro" id="IPR032466">
    <property type="entry name" value="Metal_Hydrolase"/>
</dbReference>
<dbReference type="InterPro" id="IPR001130">
    <property type="entry name" value="TatD-like"/>
</dbReference>
<dbReference type="Pfam" id="PF01026">
    <property type="entry name" value="TatD_DNase"/>
    <property type="match status" value="1"/>
</dbReference>
<comment type="caution">
    <text evidence="1">The sequence shown here is derived from an EMBL/GenBank/DDBJ whole genome shotgun (WGS) entry which is preliminary data.</text>
</comment>
<dbReference type="GO" id="GO:0016787">
    <property type="term" value="F:hydrolase activity"/>
    <property type="evidence" value="ECO:0007669"/>
    <property type="project" value="UniProtKB-KW"/>
</dbReference>
<gene>
    <name evidence="1" type="ORF">H9625_16335</name>
</gene>
<dbReference type="EMBL" id="JACSPP010000086">
    <property type="protein sequence ID" value="MBD8041978.1"/>
    <property type="molecule type" value="Genomic_DNA"/>
</dbReference>
<dbReference type="PANTHER" id="PTHR46124">
    <property type="entry name" value="D-AMINOACYL-TRNA DEACYLASE"/>
    <property type="match status" value="1"/>
</dbReference>
<evidence type="ECO:0000313" key="2">
    <source>
        <dbReference type="Proteomes" id="UP000620874"/>
    </source>
</evidence>
<dbReference type="Proteomes" id="UP000620874">
    <property type="component" value="Unassembled WGS sequence"/>
</dbReference>
<dbReference type="PANTHER" id="PTHR46124:SF3">
    <property type="entry name" value="HYDROLASE"/>
    <property type="match status" value="1"/>
</dbReference>
<organism evidence="1 2">
    <name type="scientific">Phocaeicola intestinalis</name>
    <dbReference type="NCBI Taxonomy" id="2762212"/>
    <lineage>
        <taxon>Bacteria</taxon>
        <taxon>Pseudomonadati</taxon>
        <taxon>Bacteroidota</taxon>
        <taxon>Bacteroidia</taxon>
        <taxon>Bacteroidales</taxon>
        <taxon>Bacteroidaceae</taxon>
        <taxon>Phocaeicola</taxon>
    </lineage>
</organism>
<keyword evidence="2" id="KW-1185">Reference proteome</keyword>
<keyword evidence="1" id="KW-0378">Hydrolase</keyword>
<accession>A0ABR8YCW3</accession>
<protein>
    <submittedName>
        <fullName evidence="1">TatD family hydrolase</fullName>
    </submittedName>
</protein>
<sequence length="213" mass="24432">MMCFDVHTHHLSACPSEAIFNADSKYIPLPDEAMWLSVGIHPWYLTSENYPMQLRWIESVLGKDKRVIALGEAGLDKCCHAPFSLQEEAFRMIVSLSEHYSLPLVIHAVKAYNELIALKKEIHPSQSWIVHGFRGKKELAQSLVRQGFYLSFGEHYHADALRYMPEGTFLLETDESRVPIHTLYHRAAEIRGIHPDLLADNVSRTVNSLFFNR</sequence>
<dbReference type="SUPFAM" id="SSF51556">
    <property type="entry name" value="Metallo-dependent hydrolases"/>
    <property type="match status" value="1"/>
</dbReference>
<dbReference type="Gene3D" id="3.20.20.140">
    <property type="entry name" value="Metal-dependent hydrolases"/>
    <property type="match status" value="1"/>
</dbReference>
<evidence type="ECO:0000313" key="1">
    <source>
        <dbReference type="EMBL" id="MBD8041978.1"/>
    </source>
</evidence>
<dbReference type="RefSeq" id="WP_191765354.1">
    <property type="nucleotide sequence ID" value="NZ_JACSPP010000086.1"/>
</dbReference>
<name>A0ABR8YCW3_9BACT</name>